<evidence type="ECO:0000313" key="2">
    <source>
        <dbReference type="EMBL" id="RXR26505.1"/>
    </source>
</evidence>
<evidence type="ECO:0000259" key="1">
    <source>
        <dbReference type="Pfam" id="PF07238"/>
    </source>
</evidence>
<evidence type="ECO:0000313" key="3">
    <source>
        <dbReference type="Proteomes" id="UP000290958"/>
    </source>
</evidence>
<gene>
    <name evidence="2" type="ORF">EQG66_12880</name>
</gene>
<dbReference type="Pfam" id="PF07238">
    <property type="entry name" value="PilZ"/>
    <property type="match status" value="1"/>
</dbReference>
<accession>A0A4V1N385</accession>
<dbReference type="GO" id="GO:0035438">
    <property type="term" value="F:cyclic-di-GMP binding"/>
    <property type="evidence" value="ECO:0007669"/>
    <property type="project" value="InterPro"/>
</dbReference>
<comment type="caution">
    <text evidence="2">The sequence shown here is derived from an EMBL/GenBank/DDBJ whole genome shotgun (WGS) entry which is preliminary data.</text>
</comment>
<sequence length="106" mass="12100">MTYIDQTSLSPEDAPRKARHTVLIGVKLRRPGETWFTSRVSNLSETGFRLHSFVNLKPGMTIWVMFSGFDGRRATVMWTKGSEAGCMFEAPLHKAIYEHIMRVSTH</sequence>
<organism evidence="2 3">
    <name type="scientific">Sphingobium fluviale</name>
    <dbReference type="NCBI Taxonomy" id="2506423"/>
    <lineage>
        <taxon>Bacteria</taxon>
        <taxon>Pseudomonadati</taxon>
        <taxon>Pseudomonadota</taxon>
        <taxon>Alphaproteobacteria</taxon>
        <taxon>Sphingomonadales</taxon>
        <taxon>Sphingomonadaceae</taxon>
        <taxon>Sphingobium</taxon>
    </lineage>
</organism>
<dbReference type="InterPro" id="IPR009875">
    <property type="entry name" value="PilZ_domain"/>
</dbReference>
<keyword evidence="3" id="KW-1185">Reference proteome</keyword>
<reference evidence="3" key="1">
    <citation type="submission" date="2019-01" db="EMBL/GenBank/DDBJ databases">
        <title>Cytophagaceae bacterium strain CAR-16.</title>
        <authorList>
            <person name="Chen W.-M."/>
        </authorList>
    </citation>
    <scope>NUCLEOTIDE SEQUENCE [LARGE SCALE GENOMIC DNA]</scope>
    <source>
        <strain evidence="3">CHR27</strain>
    </source>
</reference>
<feature type="domain" description="PilZ" evidence="1">
    <location>
        <begin position="18"/>
        <end position="99"/>
    </location>
</feature>
<name>A0A4V1N385_9SPHN</name>
<dbReference type="AlphaFoldDB" id="A0A4V1N385"/>
<protein>
    <submittedName>
        <fullName evidence="2">PilZ domain-containing protein</fullName>
    </submittedName>
</protein>
<dbReference type="EMBL" id="SBKP01000015">
    <property type="protein sequence ID" value="RXR26505.1"/>
    <property type="molecule type" value="Genomic_DNA"/>
</dbReference>
<dbReference type="Proteomes" id="UP000290958">
    <property type="component" value="Unassembled WGS sequence"/>
</dbReference>
<dbReference type="SUPFAM" id="SSF141371">
    <property type="entry name" value="PilZ domain-like"/>
    <property type="match status" value="1"/>
</dbReference>
<proteinExistence type="predicted"/>
<dbReference type="OrthoDB" id="9795572at2"/>